<dbReference type="EMBL" id="MU970110">
    <property type="protein sequence ID" value="KAK9321003.1"/>
    <property type="molecule type" value="Genomic_DNA"/>
</dbReference>
<proteinExistence type="predicted"/>
<evidence type="ECO:0000313" key="2">
    <source>
        <dbReference type="Proteomes" id="UP001489719"/>
    </source>
</evidence>
<sequence>MAQTSRLPFVTLDVFTKDRYAGNPLAVVRVPQSHALSQEQKQIIAREFNYSETVILHDEESEYAPGASRTIDIFMTDAELPFAGHPTIGTACLLGAAGIGKVNDESQIEGTIVTKAGPIPFRYDSITQAAYVEVPHNVRIHKRYLSLAEMAKVGFAKLLCENIVGPSPFVSIVKGMTFALIQLPSNEILSTVTTGQPDLGDDLDRPWHSESSFLGIYFFVNHGIRANGTVSLSTRMVVGSLEDPATGSAALALSAYLAMQMLQDHSTSDMTGADEQWTSRFEIEQGFDMGRASRIETEVWLNRTTKEVQKIALGGSAVKVMEGHLSI</sequence>
<organism evidence="1 2">
    <name type="scientific">Lipomyces orientalis</name>
    <dbReference type="NCBI Taxonomy" id="1233043"/>
    <lineage>
        <taxon>Eukaryota</taxon>
        <taxon>Fungi</taxon>
        <taxon>Dikarya</taxon>
        <taxon>Ascomycota</taxon>
        <taxon>Saccharomycotina</taxon>
        <taxon>Lipomycetes</taxon>
        <taxon>Lipomycetales</taxon>
        <taxon>Lipomycetaceae</taxon>
        <taxon>Lipomyces</taxon>
    </lineage>
</organism>
<keyword evidence="2" id="KW-1185">Reference proteome</keyword>
<accession>A0ACC3TIQ0</accession>
<protein>
    <submittedName>
        <fullName evidence="1">Uncharacterized protein</fullName>
    </submittedName>
</protein>
<comment type="caution">
    <text evidence="1">The sequence shown here is derived from an EMBL/GenBank/DDBJ whole genome shotgun (WGS) entry which is preliminary data.</text>
</comment>
<reference evidence="2" key="1">
    <citation type="journal article" date="2024" name="Front. Bioeng. Biotechnol.">
        <title>Genome-scale model development and genomic sequencing of the oleaginous clade Lipomyces.</title>
        <authorList>
            <person name="Czajka J.J."/>
            <person name="Han Y."/>
            <person name="Kim J."/>
            <person name="Mondo S.J."/>
            <person name="Hofstad B.A."/>
            <person name="Robles A."/>
            <person name="Haridas S."/>
            <person name="Riley R."/>
            <person name="LaButti K."/>
            <person name="Pangilinan J."/>
            <person name="Andreopoulos W."/>
            <person name="Lipzen A."/>
            <person name="Yan J."/>
            <person name="Wang M."/>
            <person name="Ng V."/>
            <person name="Grigoriev I.V."/>
            <person name="Spatafora J.W."/>
            <person name="Magnuson J.K."/>
            <person name="Baker S.E."/>
            <person name="Pomraning K.R."/>
        </authorList>
    </citation>
    <scope>NUCLEOTIDE SEQUENCE [LARGE SCALE GENOMIC DNA]</scope>
    <source>
        <strain evidence="2">CBS 10300</strain>
    </source>
</reference>
<evidence type="ECO:0000313" key="1">
    <source>
        <dbReference type="EMBL" id="KAK9321003.1"/>
    </source>
</evidence>
<name>A0ACC3TIQ0_9ASCO</name>
<dbReference type="Proteomes" id="UP001489719">
    <property type="component" value="Unassembled WGS sequence"/>
</dbReference>
<gene>
    <name evidence="1" type="ORF">V1517DRAFT_327789</name>
</gene>